<dbReference type="PROSITE" id="PS50089">
    <property type="entry name" value="ZF_RING_2"/>
    <property type="match status" value="1"/>
</dbReference>
<dbReference type="InterPro" id="IPR001841">
    <property type="entry name" value="Znf_RING"/>
</dbReference>
<feature type="region of interest" description="Disordered" evidence="6">
    <location>
        <begin position="248"/>
        <end position="291"/>
    </location>
</feature>
<dbReference type="SUPFAM" id="SSF57850">
    <property type="entry name" value="RING/U-box"/>
    <property type="match status" value="1"/>
</dbReference>
<keyword evidence="2 5" id="KW-0863">Zinc-finger</keyword>
<evidence type="ECO:0000256" key="3">
    <source>
        <dbReference type="ARBA" id="ARBA00022833"/>
    </source>
</evidence>
<keyword evidence="9" id="KW-1185">Reference proteome</keyword>
<dbReference type="PANTHER" id="PTHR46293">
    <property type="entry name" value="E3 UBIQUITIN PROTEIN LIGASE DRIP1"/>
    <property type="match status" value="1"/>
</dbReference>
<gene>
    <name evidence="8" type="ORF">FH972_008391</name>
</gene>
<evidence type="ECO:0000256" key="2">
    <source>
        <dbReference type="ARBA" id="ARBA00022771"/>
    </source>
</evidence>
<dbReference type="GO" id="GO:0008270">
    <property type="term" value="F:zinc ion binding"/>
    <property type="evidence" value="ECO:0007669"/>
    <property type="project" value="UniProtKB-KW"/>
</dbReference>
<name>A0A5N6R1C7_9ROSI</name>
<dbReference type="PANTHER" id="PTHR46293:SF3">
    <property type="entry name" value="E3 UBIQUITIN PROTEIN LIGASE DRIPH-RELATED"/>
    <property type="match status" value="1"/>
</dbReference>
<dbReference type="Pfam" id="PF13923">
    <property type="entry name" value="zf-C3HC4_2"/>
    <property type="match status" value="1"/>
</dbReference>
<dbReference type="InterPro" id="IPR044807">
    <property type="entry name" value="DRIP1-like"/>
</dbReference>
<dbReference type="OrthoDB" id="1305878at2759"/>
<dbReference type="InterPro" id="IPR017907">
    <property type="entry name" value="Znf_RING_CS"/>
</dbReference>
<dbReference type="GO" id="GO:0051865">
    <property type="term" value="P:protein autoubiquitination"/>
    <property type="evidence" value="ECO:0007669"/>
    <property type="project" value="UniProtKB-ARBA"/>
</dbReference>
<dbReference type="Gene3D" id="3.30.40.10">
    <property type="entry name" value="Zinc/RING finger domain, C3HC4 (zinc finger)"/>
    <property type="match status" value="1"/>
</dbReference>
<dbReference type="AlphaFoldDB" id="A0A5N6R1C7"/>
<evidence type="ECO:0000313" key="9">
    <source>
        <dbReference type="Proteomes" id="UP000327013"/>
    </source>
</evidence>
<evidence type="ECO:0000256" key="5">
    <source>
        <dbReference type="PROSITE-ProRule" id="PRU00175"/>
    </source>
</evidence>
<proteinExistence type="predicted"/>
<evidence type="ECO:0000313" key="8">
    <source>
        <dbReference type="EMBL" id="KAE8022605.1"/>
    </source>
</evidence>
<organism evidence="8 9">
    <name type="scientific">Carpinus fangiana</name>
    <dbReference type="NCBI Taxonomy" id="176857"/>
    <lineage>
        <taxon>Eukaryota</taxon>
        <taxon>Viridiplantae</taxon>
        <taxon>Streptophyta</taxon>
        <taxon>Embryophyta</taxon>
        <taxon>Tracheophyta</taxon>
        <taxon>Spermatophyta</taxon>
        <taxon>Magnoliopsida</taxon>
        <taxon>eudicotyledons</taxon>
        <taxon>Gunneridae</taxon>
        <taxon>Pentapetalae</taxon>
        <taxon>rosids</taxon>
        <taxon>fabids</taxon>
        <taxon>Fagales</taxon>
        <taxon>Betulaceae</taxon>
        <taxon>Carpinus</taxon>
    </lineage>
</organism>
<feature type="compositionally biased region" description="Polar residues" evidence="6">
    <location>
        <begin position="183"/>
        <end position="193"/>
    </location>
</feature>
<dbReference type="CDD" id="cd16525">
    <property type="entry name" value="RING-HC_PCGF"/>
    <property type="match status" value="1"/>
</dbReference>
<reference evidence="8 9" key="1">
    <citation type="submission" date="2019-06" db="EMBL/GenBank/DDBJ databases">
        <title>A chromosomal-level reference genome of Carpinus fangiana (Coryloideae, Betulaceae).</title>
        <authorList>
            <person name="Yang X."/>
            <person name="Wang Z."/>
            <person name="Zhang L."/>
            <person name="Hao G."/>
            <person name="Liu J."/>
            <person name="Yang Y."/>
        </authorList>
    </citation>
    <scope>NUCLEOTIDE SEQUENCE [LARGE SCALE GENOMIC DNA]</scope>
    <source>
        <strain evidence="8">Cfa_2016G</strain>
        <tissue evidence="8">Leaf</tissue>
    </source>
</reference>
<dbReference type="PROSITE" id="PS00518">
    <property type="entry name" value="ZF_RING_1"/>
    <property type="match status" value="1"/>
</dbReference>
<sequence length="426" mass="47109">MMASPIVKVKRDKLASCMACPLCNKLFRDATTISECLHTFCRKCIYEKITDEELNHCPVCNIDLGCAPLEKLRADHNVQDLRAKLFPSVRKKIKATEAITSVPLPGKRKERSLSSLGVSTTRLSAHSGLIGRRIKSAARKCLALQKSTTFVNEPFNREEDDKKVEDCLVSLSSPEPLFKFAQNRRQNSSNAESSKQHMRNKPTVDHTEPCEGTNDLWKPLNCLVETASKTTASKTKSFKFSMHGTTMLPDANEAHVPKSNIKGRGNKSKGHGPENGSDPASSGSVKPRKLQAVRQRTAVSDIPGQAVLDANSKRDRRFSPLWFSLVASDEQAGDAPLPQISSCYLRVKDGSLPVSFIKKYLVKKLDLASEAEVEILLWGQPLISSQQLHDLVDMWLQTKPTSERIETSVGSSAKDFVMVLSYGRSA</sequence>
<protein>
    <recommendedName>
        <fullName evidence="7">RING-type domain-containing protein</fullName>
    </recommendedName>
</protein>
<evidence type="ECO:0000256" key="1">
    <source>
        <dbReference type="ARBA" id="ARBA00022723"/>
    </source>
</evidence>
<feature type="domain" description="RING-type" evidence="7">
    <location>
        <begin position="20"/>
        <end position="61"/>
    </location>
</feature>
<evidence type="ECO:0000256" key="6">
    <source>
        <dbReference type="SAM" id="MobiDB-lite"/>
    </source>
</evidence>
<dbReference type="GO" id="GO:0004842">
    <property type="term" value="F:ubiquitin-protein transferase activity"/>
    <property type="evidence" value="ECO:0007669"/>
    <property type="project" value="InterPro"/>
</dbReference>
<evidence type="ECO:0000259" key="7">
    <source>
        <dbReference type="PROSITE" id="PS50089"/>
    </source>
</evidence>
<dbReference type="Proteomes" id="UP000327013">
    <property type="component" value="Chromosome 3"/>
</dbReference>
<comment type="subunit">
    <text evidence="4">Interacts with DREB2A.</text>
</comment>
<keyword evidence="3" id="KW-0862">Zinc</keyword>
<dbReference type="EMBL" id="CM017323">
    <property type="protein sequence ID" value="KAE8022605.1"/>
    <property type="molecule type" value="Genomic_DNA"/>
</dbReference>
<evidence type="ECO:0000256" key="4">
    <source>
        <dbReference type="ARBA" id="ARBA00064110"/>
    </source>
</evidence>
<accession>A0A5N6R1C7</accession>
<dbReference type="InterPro" id="IPR013083">
    <property type="entry name" value="Znf_RING/FYVE/PHD"/>
</dbReference>
<feature type="region of interest" description="Disordered" evidence="6">
    <location>
        <begin position="178"/>
        <end position="212"/>
    </location>
</feature>
<keyword evidence="1" id="KW-0479">Metal-binding</keyword>
<dbReference type="SMART" id="SM00184">
    <property type="entry name" value="RING"/>
    <property type="match status" value="1"/>
</dbReference>
<dbReference type="FunFam" id="3.30.40.10:FF:000033">
    <property type="entry name" value="Polycomb group RING finger protein 3"/>
    <property type="match status" value="1"/>
</dbReference>